<protein>
    <submittedName>
        <fullName evidence="5">Type II and III secretion system protein</fullName>
    </submittedName>
</protein>
<dbReference type="InterPro" id="IPR050810">
    <property type="entry name" value="Bact_Secretion_Sys_Channel"/>
</dbReference>
<organism evidence="5 6">
    <name type="scientific">Isosphaera pallida (strain ATCC 43644 / DSM 9630 / IS1B)</name>
    <dbReference type="NCBI Taxonomy" id="575540"/>
    <lineage>
        <taxon>Bacteria</taxon>
        <taxon>Pseudomonadati</taxon>
        <taxon>Planctomycetota</taxon>
        <taxon>Planctomycetia</taxon>
        <taxon>Isosphaerales</taxon>
        <taxon>Isosphaeraceae</taxon>
        <taxon>Isosphaera</taxon>
    </lineage>
</organism>
<evidence type="ECO:0000259" key="4">
    <source>
        <dbReference type="Pfam" id="PF13629"/>
    </source>
</evidence>
<dbReference type="InParanoid" id="E8R5C8"/>
<reference key="1">
    <citation type="submission" date="2010-11" db="EMBL/GenBank/DDBJ databases">
        <title>The complete sequence of chromosome of Isophaera pallida ATCC 43644.</title>
        <authorList>
            <consortium name="US DOE Joint Genome Institute (JGI-PGF)"/>
            <person name="Lucas S."/>
            <person name="Copeland A."/>
            <person name="Lapidus A."/>
            <person name="Bruce D."/>
            <person name="Goodwin L."/>
            <person name="Pitluck S."/>
            <person name="Kyrpides N."/>
            <person name="Mavromatis K."/>
            <person name="Pagani I."/>
            <person name="Ivanova N."/>
            <person name="Saunders E."/>
            <person name="Brettin T."/>
            <person name="Detter J.C."/>
            <person name="Han C."/>
            <person name="Tapia R."/>
            <person name="Land M."/>
            <person name="Hauser L."/>
            <person name="Markowitz V."/>
            <person name="Cheng J.-F."/>
            <person name="Hugenholtz P."/>
            <person name="Woyke T."/>
            <person name="Wu D."/>
            <person name="Eisen J.A."/>
        </authorList>
    </citation>
    <scope>NUCLEOTIDE SEQUENCE</scope>
    <source>
        <strain>ATCC 43644</strain>
    </source>
</reference>
<reference evidence="5 6" key="2">
    <citation type="journal article" date="2011" name="Stand. Genomic Sci.">
        <title>Complete genome sequence of Isosphaera pallida type strain (IS1B).</title>
        <authorList>
            <consortium name="US DOE Joint Genome Institute (JGI-PGF)"/>
            <person name="Goker M."/>
            <person name="Cleland D."/>
            <person name="Saunders E."/>
            <person name="Lapidus A."/>
            <person name="Nolan M."/>
            <person name="Lucas S."/>
            <person name="Hammon N."/>
            <person name="Deshpande S."/>
            <person name="Cheng J.F."/>
            <person name="Tapia R."/>
            <person name="Han C."/>
            <person name="Goodwin L."/>
            <person name="Pitluck S."/>
            <person name="Liolios K."/>
            <person name="Pagani I."/>
            <person name="Ivanova N."/>
            <person name="Mavromatis K."/>
            <person name="Pati A."/>
            <person name="Chen A."/>
            <person name="Palaniappan K."/>
            <person name="Land M."/>
            <person name="Hauser L."/>
            <person name="Chang Y.J."/>
            <person name="Jeffries C.D."/>
            <person name="Detter J.C."/>
            <person name="Beck B."/>
            <person name="Woyke T."/>
            <person name="Bristow J."/>
            <person name="Eisen J.A."/>
            <person name="Markowitz V."/>
            <person name="Hugenholtz P."/>
            <person name="Kyrpides N.C."/>
            <person name="Klenk H.P."/>
        </authorList>
    </citation>
    <scope>NUCLEOTIDE SEQUENCE [LARGE SCALE GENOMIC DNA]</scope>
    <source>
        <strain evidence="6">ATCC 43644 / DSM 9630 / IS1B</strain>
    </source>
</reference>
<evidence type="ECO:0000259" key="3">
    <source>
        <dbReference type="Pfam" id="PF00263"/>
    </source>
</evidence>
<dbReference type="AlphaFoldDB" id="E8R5C8"/>
<dbReference type="InterPro" id="IPR004846">
    <property type="entry name" value="T2SS/T3SS_dom"/>
</dbReference>
<gene>
    <name evidence="5" type="ordered locus">Isop_0072</name>
</gene>
<feature type="domain" description="Pilus formation protein N-terminal" evidence="4">
    <location>
        <begin position="172"/>
        <end position="254"/>
    </location>
</feature>
<dbReference type="PANTHER" id="PTHR30332:SF17">
    <property type="entry name" value="TYPE IV PILIATION SYSTEM PROTEIN DR_0774-RELATED"/>
    <property type="match status" value="1"/>
</dbReference>
<evidence type="ECO:0000313" key="5">
    <source>
        <dbReference type="EMBL" id="ADV60669.1"/>
    </source>
</evidence>
<dbReference type="InterPro" id="IPR032789">
    <property type="entry name" value="T2SS-T3SS_pil_N"/>
</dbReference>
<sequence>MIARRFQTLLTRTHGLRRVGLTCWSAALISGSWGMAPSISFAQQPPPVEVPTPAPAPVPLPEDPPLPTPIVPIPEVPPIPEAATLPATAATSAPARVAVRPAQDGQAEPGNLPQALPNAAAENTPPLPEEVADPKMSAKELENLTPYTNIPNPRPITGQIAELFELIQDPSVELSVVVGRGKVIQLREQPLRFILGNPRIATLSFPPSDVQSLAQLDRPSDARLFVVYGIQAGTTTLTIWDKNNVPTTFLVRVSVDTLDIQNQIRAVFPGTDVTVRQSANQIILEGQVPDTKTMNEVIRLVNGLLVSNQAGEVRAPTGAGGGGGGQSVGAFAAAERALGDEAPSGISPQIINRLRVPGPRQILLKVKLAELNRTAIREIGANWLRGRNNSLIGSQIGGIAGFTTETNTQMTAAFAAPSFGRPGIAGGQPIPGSVTGSLIQGIDTLLNATAGSALQPSAQLFGIFRAGEFDLFLNALRTNNLATILAEPNLTALDGQPARVIAGGEIPFPVPQLGAGGGGGGAVITIQFRPFGAILTFLPQILEDDLIRLDVEPVFSTPNQGLGTSINGTAVPGFNTRSARTVVQLREGETLAIAGLIQKNNQAATNRIPLLGDAPIVGPLFSRNRFETLETELIVIVTPYLIAPMGEGEVPKVPTDYVDEPNDIEFFILGRTEGKTGIPHRSTIQHHTPFTLQKHFASENQWVVGPHGHSSD</sequence>
<accession>E8R5C8</accession>
<feature type="domain" description="Type II/III secretion system secretin-like" evidence="3">
    <location>
        <begin position="475"/>
        <end position="642"/>
    </location>
</feature>
<feature type="region of interest" description="Disordered" evidence="2">
    <location>
        <begin position="88"/>
        <end position="133"/>
    </location>
</feature>
<dbReference type="KEGG" id="ipa:Isop_0072"/>
<dbReference type="STRING" id="575540.Isop_0072"/>
<dbReference type="Pfam" id="PF00263">
    <property type="entry name" value="Secretin"/>
    <property type="match status" value="1"/>
</dbReference>
<dbReference type="PRINTS" id="PR00811">
    <property type="entry name" value="BCTERIALGSPD"/>
</dbReference>
<dbReference type="PANTHER" id="PTHR30332">
    <property type="entry name" value="PROBABLE GENERAL SECRETION PATHWAY PROTEIN D"/>
    <property type="match status" value="1"/>
</dbReference>
<dbReference type="EMBL" id="CP002353">
    <property type="protein sequence ID" value="ADV60669.1"/>
    <property type="molecule type" value="Genomic_DNA"/>
</dbReference>
<dbReference type="PRINTS" id="PR01032">
    <property type="entry name" value="PHAGEIV"/>
</dbReference>
<name>E8R5C8_ISOPI</name>
<dbReference type="GO" id="GO:0015627">
    <property type="term" value="C:type II protein secretion system complex"/>
    <property type="evidence" value="ECO:0007669"/>
    <property type="project" value="TreeGrafter"/>
</dbReference>
<comment type="similarity">
    <text evidence="1">Belongs to the bacterial secretin family.</text>
</comment>
<dbReference type="eggNOG" id="COG4964">
    <property type="taxonomic scope" value="Bacteria"/>
</dbReference>
<evidence type="ECO:0000313" key="6">
    <source>
        <dbReference type="Proteomes" id="UP000008631"/>
    </source>
</evidence>
<proteinExistence type="inferred from homology"/>
<evidence type="ECO:0000256" key="2">
    <source>
        <dbReference type="SAM" id="MobiDB-lite"/>
    </source>
</evidence>
<dbReference type="HOGENOM" id="CLU_017952_2_0_0"/>
<dbReference type="InterPro" id="IPR001775">
    <property type="entry name" value="GspD/PilQ"/>
</dbReference>
<dbReference type="GO" id="GO:0009306">
    <property type="term" value="P:protein secretion"/>
    <property type="evidence" value="ECO:0007669"/>
    <property type="project" value="InterPro"/>
</dbReference>
<feature type="region of interest" description="Disordered" evidence="2">
    <location>
        <begin position="44"/>
        <end position="63"/>
    </location>
</feature>
<dbReference type="Proteomes" id="UP000008631">
    <property type="component" value="Chromosome"/>
</dbReference>
<evidence type="ECO:0000256" key="1">
    <source>
        <dbReference type="RuleBase" id="RU004003"/>
    </source>
</evidence>
<keyword evidence="6" id="KW-1185">Reference proteome</keyword>
<feature type="compositionally biased region" description="Low complexity" evidence="2">
    <location>
        <begin position="88"/>
        <end position="102"/>
    </location>
</feature>
<dbReference type="Pfam" id="PF13629">
    <property type="entry name" value="T2SS-T3SS_pil_N"/>
    <property type="match status" value="1"/>
</dbReference>